<keyword evidence="4 7" id="KW-0808">Transferase</keyword>
<dbReference type="PROSITE" id="PS00104">
    <property type="entry name" value="EPSP_SYNTHASE_1"/>
    <property type="match status" value="1"/>
</dbReference>
<feature type="domain" description="Enolpyruvate transferase" evidence="8">
    <location>
        <begin position="17"/>
        <end position="431"/>
    </location>
</feature>
<dbReference type="PIRSF" id="PIRSF000505">
    <property type="entry name" value="EPSPS"/>
    <property type="match status" value="1"/>
</dbReference>
<dbReference type="InterPro" id="IPR036968">
    <property type="entry name" value="Enolpyruvate_Tfrase_sf"/>
</dbReference>
<evidence type="ECO:0000259" key="8">
    <source>
        <dbReference type="Pfam" id="PF00275"/>
    </source>
</evidence>
<dbReference type="PROSITE" id="PS00885">
    <property type="entry name" value="EPSP_SYNTHASE_2"/>
    <property type="match status" value="1"/>
</dbReference>
<dbReference type="InterPro" id="IPR023193">
    <property type="entry name" value="EPSP_synthase_CS"/>
</dbReference>
<evidence type="ECO:0000256" key="1">
    <source>
        <dbReference type="ARBA" id="ARBA00004811"/>
    </source>
</evidence>
<organism evidence="9 10">
    <name type="scientific">Sphingosinicella rhizophila</name>
    <dbReference type="NCBI Taxonomy" id="3050082"/>
    <lineage>
        <taxon>Bacteria</taxon>
        <taxon>Pseudomonadati</taxon>
        <taxon>Pseudomonadota</taxon>
        <taxon>Alphaproteobacteria</taxon>
        <taxon>Sphingomonadales</taxon>
        <taxon>Sphingosinicellaceae</taxon>
        <taxon>Sphingosinicella</taxon>
    </lineage>
</organism>
<dbReference type="PANTHER" id="PTHR21090:SF5">
    <property type="entry name" value="PENTAFUNCTIONAL AROM POLYPEPTIDE"/>
    <property type="match status" value="1"/>
</dbReference>
<evidence type="ECO:0000256" key="5">
    <source>
        <dbReference type="ARBA" id="ARBA00023141"/>
    </source>
</evidence>
<comment type="caution">
    <text evidence="9">The sequence shown here is derived from an EMBL/GenBank/DDBJ whole genome shotgun (WGS) entry which is preliminary data.</text>
</comment>
<accession>A0ABU3Q966</accession>
<evidence type="ECO:0000256" key="4">
    <source>
        <dbReference type="ARBA" id="ARBA00022679"/>
    </source>
</evidence>
<comment type="subunit">
    <text evidence="7">Monomer.</text>
</comment>
<feature type="binding site" evidence="7">
    <location>
        <position position="99"/>
    </location>
    <ligand>
        <name>phosphoenolpyruvate</name>
        <dbReference type="ChEBI" id="CHEBI:58702"/>
    </ligand>
</feature>
<evidence type="ECO:0000256" key="6">
    <source>
        <dbReference type="ARBA" id="ARBA00044633"/>
    </source>
</evidence>
<evidence type="ECO:0000313" key="10">
    <source>
        <dbReference type="Proteomes" id="UP001259572"/>
    </source>
</evidence>
<feature type="binding site" evidence="7">
    <location>
        <position position="350"/>
    </location>
    <ligand>
        <name>3-phosphoshikimate</name>
        <dbReference type="ChEBI" id="CHEBI:145989"/>
    </ligand>
</feature>
<dbReference type="Gene3D" id="3.65.10.10">
    <property type="entry name" value="Enolpyruvate transferase domain"/>
    <property type="match status" value="2"/>
</dbReference>
<comment type="catalytic activity">
    <reaction evidence="6">
        <text>3-phosphoshikimate + phosphoenolpyruvate = 5-O-(1-carboxyvinyl)-3-phosphoshikimate + phosphate</text>
        <dbReference type="Rhea" id="RHEA:21256"/>
        <dbReference type="ChEBI" id="CHEBI:43474"/>
        <dbReference type="ChEBI" id="CHEBI:57701"/>
        <dbReference type="ChEBI" id="CHEBI:58702"/>
        <dbReference type="ChEBI" id="CHEBI:145989"/>
        <dbReference type="EC" id="2.5.1.19"/>
    </reaction>
    <physiologicalReaction direction="left-to-right" evidence="6">
        <dbReference type="Rhea" id="RHEA:21257"/>
    </physiologicalReaction>
</comment>
<evidence type="ECO:0000256" key="7">
    <source>
        <dbReference type="HAMAP-Rule" id="MF_00210"/>
    </source>
</evidence>
<feature type="binding site" evidence="7">
    <location>
        <position position="173"/>
    </location>
    <ligand>
        <name>phosphoenolpyruvate</name>
        <dbReference type="ChEBI" id="CHEBI:58702"/>
    </ligand>
</feature>
<dbReference type="Pfam" id="PF00275">
    <property type="entry name" value="EPSP_synthase"/>
    <property type="match status" value="1"/>
</dbReference>
<feature type="binding site" evidence="7">
    <location>
        <position position="30"/>
    </location>
    <ligand>
        <name>3-phosphoshikimate</name>
        <dbReference type="ChEBI" id="CHEBI:145989"/>
    </ligand>
</feature>
<dbReference type="HAMAP" id="MF_00210">
    <property type="entry name" value="EPSP_synth"/>
    <property type="match status" value="1"/>
</dbReference>
<dbReference type="InterPro" id="IPR013792">
    <property type="entry name" value="RNA3'P_cycl/enolpyr_Trfase_a/b"/>
</dbReference>
<feature type="binding site" evidence="7">
    <location>
        <position position="323"/>
    </location>
    <ligand>
        <name>3-phosphoshikimate</name>
        <dbReference type="ChEBI" id="CHEBI:145989"/>
    </ligand>
</feature>
<comment type="subcellular location">
    <subcellularLocation>
        <location evidence="7">Cytoplasm</location>
    </subcellularLocation>
</comment>
<feature type="active site" description="Proton acceptor" evidence="7">
    <location>
        <position position="323"/>
    </location>
</feature>
<dbReference type="PANTHER" id="PTHR21090">
    <property type="entry name" value="AROM/DEHYDROQUINATE SYNTHASE"/>
    <property type="match status" value="1"/>
</dbReference>
<keyword evidence="5 7" id="KW-0057">Aromatic amino acid biosynthesis</keyword>
<dbReference type="CDD" id="cd01556">
    <property type="entry name" value="EPSP_synthase"/>
    <property type="match status" value="1"/>
</dbReference>
<dbReference type="Proteomes" id="UP001259572">
    <property type="component" value="Unassembled WGS sequence"/>
</dbReference>
<proteinExistence type="inferred from homology"/>
<comment type="caution">
    <text evidence="7">Lacks conserved residue(s) required for the propagation of feature annotation.</text>
</comment>
<keyword evidence="3 7" id="KW-0028">Amino-acid biosynthesis</keyword>
<feature type="binding site" evidence="7">
    <location>
        <position position="29"/>
    </location>
    <ligand>
        <name>3-phosphoshikimate</name>
        <dbReference type="ChEBI" id="CHEBI:145989"/>
    </ligand>
</feature>
<name>A0ABU3Q966_9SPHN</name>
<dbReference type="NCBIfam" id="TIGR01356">
    <property type="entry name" value="aroA"/>
    <property type="match status" value="1"/>
</dbReference>
<reference evidence="9 10" key="1">
    <citation type="submission" date="2023-05" db="EMBL/GenBank/DDBJ databases">
        <authorList>
            <person name="Guo Y."/>
        </authorList>
    </citation>
    <scope>NUCLEOTIDE SEQUENCE [LARGE SCALE GENOMIC DNA]</scope>
    <source>
        <strain evidence="9 10">GR2756</strain>
    </source>
</reference>
<keyword evidence="10" id="KW-1185">Reference proteome</keyword>
<evidence type="ECO:0000256" key="2">
    <source>
        <dbReference type="ARBA" id="ARBA00009948"/>
    </source>
</evidence>
<feature type="binding site" evidence="7">
    <location>
        <position position="34"/>
    </location>
    <ligand>
        <name>3-phosphoshikimate</name>
        <dbReference type="ChEBI" id="CHEBI:145989"/>
    </ligand>
</feature>
<dbReference type="SUPFAM" id="SSF55205">
    <property type="entry name" value="EPT/RTPC-like"/>
    <property type="match status" value="1"/>
</dbReference>
<comment type="function">
    <text evidence="7">Catalyzes the transfer of the enolpyruvyl moiety of phosphoenolpyruvate (PEP) to the 5-hydroxyl of shikimate-3-phosphate (S3P) to produce enolpyruvyl shikimate-3-phosphate and inorganic phosphate.</text>
</comment>
<evidence type="ECO:0000313" key="9">
    <source>
        <dbReference type="EMBL" id="MDT9599943.1"/>
    </source>
</evidence>
<dbReference type="EC" id="2.5.1.19" evidence="7"/>
<feature type="binding site" evidence="7">
    <location>
        <position position="29"/>
    </location>
    <ligand>
        <name>phosphoenolpyruvate</name>
        <dbReference type="ChEBI" id="CHEBI:58702"/>
    </ligand>
</feature>
<feature type="binding site" evidence="7">
    <location>
        <position position="398"/>
    </location>
    <ligand>
        <name>phosphoenolpyruvate</name>
        <dbReference type="ChEBI" id="CHEBI:58702"/>
    </ligand>
</feature>
<dbReference type="GO" id="GO:0003866">
    <property type="term" value="F:3-phosphoshikimate 1-carboxyvinyltransferase activity"/>
    <property type="evidence" value="ECO:0007669"/>
    <property type="project" value="UniProtKB-EC"/>
</dbReference>
<keyword evidence="7" id="KW-0963">Cytoplasm</keyword>
<evidence type="ECO:0000256" key="3">
    <source>
        <dbReference type="ARBA" id="ARBA00022605"/>
    </source>
</evidence>
<dbReference type="EMBL" id="JAVUPU010000006">
    <property type="protein sequence ID" value="MDT9599943.1"/>
    <property type="molecule type" value="Genomic_DNA"/>
</dbReference>
<comment type="similarity">
    <text evidence="2 7">Belongs to the EPSP synthase family.</text>
</comment>
<protein>
    <recommendedName>
        <fullName evidence="7">3-phosphoshikimate 1-carboxyvinyltransferase</fullName>
        <ecNumber evidence="7">2.5.1.19</ecNumber>
    </recommendedName>
    <alternativeName>
        <fullName evidence="7">5-enolpyruvylshikimate-3-phosphate synthase</fullName>
        <shortName evidence="7">EPSP synthase</shortName>
        <shortName evidence="7">EPSPS</shortName>
    </alternativeName>
</protein>
<dbReference type="InterPro" id="IPR001986">
    <property type="entry name" value="Enolpyruvate_Tfrase_dom"/>
</dbReference>
<feature type="binding site" evidence="7">
    <location>
        <position position="173"/>
    </location>
    <ligand>
        <name>3-phosphoshikimate</name>
        <dbReference type="ChEBI" id="CHEBI:145989"/>
    </ligand>
</feature>
<sequence length="444" mass="46650">MNDQAAHSGRLVGSASTGLRGIIQVPGDKSMSHRALLFGAMAEGETKITGLLEGEDVLRMATAVEALGAKVRRTGDGSWRVEGGPWHSADAPLDCGNSGTAARLLMGAVAGMAIEARFTGDRSLSSRPMRRVLAPLEAMGARLVDGDSDRLPLTVKGGSLNGISYRNEAASAQIKSAILLAGLHAQGEVEVIEPRPSRDHSENMLRSFGCDVESMDRHGERFIRLGERRHLKASDVEIAGDPSSAAFPLVAALITPNSEVTVRNVLLNPLRTGLFATLEEMGADIVVANRRVRDGEWVGDVTARTSRLKSVEVPAQRAPSMIDEYPILGIAAAFAHGRSIMHGLAELRVKESDRLAAIVAGLTACGVAARSEEDSLVVEGQGTAPAGGCDVTTHGDHRLAMSFLVMGQASGAPVTVDEAEMIATSFPGFADLMHSLGARIEAGA</sequence>
<gene>
    <name evidence="7 9" type="primary">aroA</name>
    <name evidence="9" type="ORF">RQX22_13355</name>
</gene>
<feature type="binding site" evidence="7">
    <location>
        <position position="354"/>
    </location>
    <ligand>
        <name>phosphoenolpyruvate</name>
        <dbReference type="ChEBI" id="CHEBI:58702"/>
    </ligand>
</feature>
<feature type="binding site" evidence="7">
    <location>
        <position position="171"/>
    </location>
    <ligand>
        <name>3-phosphoshikimate</name>
        <dbReference type="ChEBI" id="CHEBI:145989"/>
    </ligand>
</feature>
<dbReference type="InterPro" id="IPR006264">
    <property type="entry name" value="EPSP_synthase"/>
</dbReference>
<dbReference type="RefSeq" id="WP_315727039.1">
    <property type="nucleotide sequence ID" value="NZ_JAVUPU010000006.1"/>
</dbReference>
<feature type="binding site" evidence="7">
    <location>
        <position position="127"/>
    </location>
    <ligand>
        <name>phosphoenolpyruvate</name>
        <dbReference type="ChEBI" id="CHEBI:58702"/>
    </ligand>
</feature>
<comment type="pathway">
    <text evidence="1 7">Metabolic intermediate biosynthesis; chorismate biosynthesis; chorismate from D-erythrose 4-phosphate and phosphoenolpyruvate: step 6/7.</text>
</comment>